<evidence type="ECO:0000259" key="3">
    <source>
        <dbReference type="Pfam" id="PF14242"/>
    </source>
</evidence>
<dbReference type="RefSeq" id="WP_252914490.1">
    <property type="nucleotide sequence ID" value="NZ_JAAAML010000001.1"/>
</dbReference>
<reference evidence="4 5" key="1">
    <citation type="submission" date="2020-01" db="EMBL/GenBank/DDBJ databases">
        <title>Genomes of bacteria type strains.</title>
        <authorList>
            <person name="Chen J."/>
            <person name="Zhu S."/>
            <person name="Yang J."/>
        </authorList>
    </citation>
    <scope>NUCLEOTIDE SEQUENCE [LARGE SCALE GENOMIC DNA]</scope>
    <source>
        <strain evidence="4 5">DSM 16655</strain>
    </source>
</reference>
<keyword evidence="5" id="KW-1185">Reference proteome</keyword>
<feature type="domain" description="DUF4342" evidence="3">
    <location>
        <begin position="9"/>
        <end position="90"/>
    </location>
</feature>
<dbReference type="EMBL" id="JAAAML010000001">
    <property type="protein sequence ID" value="MCO6407022.1"/>
    <property type="molecule type" value="Genomic_DNA"/>
</dbReference>
<dbReference type="Proteomes" id="UP001320715">
    <property type="component" value="Unassembled WGS sequence"/>
</dbReference>
<dbReference type="InterPro" id="IPR025642">
    <property type="entry name" value="DUF4342"/>
</dbReference>
<keyword evidence="2" id="KW-1133">Transmembrane helix</keyword>
<evidence type="ECO:0000256" key="2">
    <source>
        <dbReference type="SAM" id="Phobius"/>
    </source>
</evidence>
<proteinExistence type="predicted"/>
<organism evidence="4 5">
    <name type="scientific">Hoeflea alexandrii</name>
    <dbReference type="NCBI Taxonomy" id="288436"/>
    <lineage>
        <taxon>Bacteria</taxon>
        <taxon>Pseudomonadati</taxon>
        <taxon>Pseudomonadota</taxon>
        <taxon>Alphaproteobacteria</taxon>
        <taxon>Hyphomicrobiales</taxon>
        <taxon>Rhizobiaceae</taxon>
        <taxon>Hoeflea</taxon>
    </lineage>
</organism>
<protein>
    <submittedName>
        <fullName evidence="4">DUF4342 domain-containing protein</fullName>
    </submittedName>
</protein>
<keyword evidence="2" id="KW-0472">Membrane</keyword>
<accession>A0ABT1CLE1</accession>
<feature type="transmembrane region" description="Helical" evidence="2">
    <location>
        <begin position="54"/>
        <end position="81"/>
    </location>
</feature>
<evidence type="ECO:0000313" key="4">
    <source>
        <dbReference type="EMBL" id="MCO6407022.1"/>
    </source>
</evidence>
<feature type="compositionally biased region" description="Acidic residues" evidence="1">
    <location>
        <begin position="94"/>
        <end position="107"/>
    </location>
</feature>
<sequence length="117" mass="12268">MNTQDGKGKRTFTEEIEVLGDQLVQQVKDLLNEGNVRQLRIRASDGDIVLETPLTFGVVAGGAVALAAPWLAILGAIAAFVTHVQIEVVREVEEADAETADTADEAADPPADKSGGA</sequence>
<keyword evidence="2" id="KW-0812">Transmembrane</keyword>
<evidence type="ECO:0000256" key="1">
    <source>
        <dbReference type="SAM" id="MobiDB-lite"/>
    </source>
</evidence>
<comment type="caution">
    <text evidence="4">The sequence shown here is derived from an EMBL/GenBank/DDBJ whole genome shotgun (WGS) entry which is preliminary data.</text>
</comment>
<name>A0ABT1CLE1_9HYPH</name>
<dbReference type="Pfam" id="PF14242">
    <property type="entry name" value="DUF4342"/>
    <property type="match status" value="1"/>
</dbReference>
<gene>
    <name evidence="4" type="ORF">GTW23_02450</name>
</gene>
<evidence type="ECO:0000313" key="5">
    <source>
        <dbReference type="Proteomes" id="UP001320715"/>
    </source>
</evidence>
<feature type="region of interest" description="Disordered" evidence="1">
    <location>
        <begin position="94"/>
        <end position="117"/>
    </location>
</feature>